<keyword evidence="1" id="KW-0472">Membrane</keyword>
<accession>A0A425XWH5</accession>
<evidence type="ECO:0000313" key="2">
    <source>
        <dbReference type="EMBL" id="RRG18999.1"/>
    </source>
</evidence>
<proteinExistence type="predicted"/>
<name>A0A425XWH5_9BACT</name>
<gene>
    <name evidence="2" type="ORF">DWB61_17305</name>
</gene>
<dbReference type="OrthoDB" id="10010623at2"/>
<reference evidence="2 3" key="1">
    <citation type="submission" date="2018-07" db="EMBL/GenBank/DDBJ databases">
        <title>Draft genome sequence of Ancylomarina sp. M1P.</title>
        <authorList>
            <person name="Yadav S."/>
            <person name="Villanueva L."/>
            <person name="Damste J.S.S."/>
        </authorList>
    </citation>
    <scope>NUCLEOTIDE SEQUENCE [LARGE SCALE GENOMIC DNA]</scope>
    <source>
        <strain evidence="2 3">M1P</strain>
    </source>
</reference>
<dbReference type="AlphaFoldDB" id="A0A425XWH5"/>
<evidence type="ECO:0000313" key="3">
    <source>
        <dbReference type="Proteomes" id="UP000285794"/>
    </source>
</evidence>
<evidence type="ECO:0000256" key="1">
    <source>
        <dbReference type="SAM" id="Phobius"/>
    </source>
</evidence>
<feature type="transmembrane region" description="Helical" evidence="1">
    <location>
        <begin position="170"/>
        <end position="189"/>
    </location>
</feature>
<keyword evidence="1" id="KW-0812">Transmembrane</keyword>
<protein>
    <submittedName>
        <fullName evidence="2">Uncharacterized protein</fullName>
    </submittedName>
</protein>
<dbReference type="Proteomes" id="UP000285794">
    <property type="component" value="Unassembled WGS sequence"/>
</dbReference>
<sequence>MEFNGFIYTYKNERKFLEITDDPNRTEFAIKGHDYEKFQFRGTWIVSTNYNYLKTINLRPYIVKSNVFAKILISTKEENLKFDFLENGKFKKQIIIKNGVVVQKFGISEDISNLTFLEITNNLLRENIHLSLDELDSGNNNFKNQNYSRPSVKKSTIWVELYLLSYIPRIVIFIVFSPILSFFLIKVLISAIGSGEIETKYLIILILILLIFLAIPAYFSILAFKEIKNYVLLKTRLHNDDKFKNSA</sequence>
<dbReference type="RefSeq" id="WP_125032160.1">
    <property type="nucleotide sequence ID" value="NZ_JAPXVP010000030.1"/>
</dbReference>
<feature type="transmembrane region" description="Helical" evidence="1">
    <location>
        <begin position="201"/>
        <end position="224"/>
    </location>
</feature>
<organism evidence="2 3">
    <name type="scientific">Ancylomarina euxinus</name>
    <dbReference type="NCBI Taxonomy" id="2283627"/>
    <lineage>
        <taxon>Bacteria</taxon>
        <taxon>Pseudomonadati</taxon>
        <taxon>Bacteroidota</taxon>
        <taxon>Bacteroidia</taxon>
        <taxon>Marinilabiliales</taxon>
        <taxon>Marinifilaceae</taxon>
        <taxon>Ancylomarina</taxon>
    </lineage>
</organism>
<keyword evidence="3" id="KW-1185">Reference proteome</keyword>
<dbReference type="EMBL" id="QQWG01000032">
    <property type="protein sequence ID" value="RRG18999.1"/>
    <property type="molecule type" value="Genomic_DNA"/>
</dbReference>
<keyword evidence="1" id="KW-1133">Transmembrane helix</keyword>
<comment type="caution">
    <text evidence="2">The sequence shown here is derived from an EMBL/GenBank/DDBJ whole genome shotgun (WGS) entry which is preliminary data.</text>
</comment>